<dbReference type="OrthoDB" id="3192267at2759"/>
<dbReference type="InParanoid" id="A0A0C3KI47"/>
<dbReference type="Proteomes" id="UP000054217">
    <property type="component" value="Unassembled WGS sequence"/>
</dbReference>
<evidence type="ECO:0000313" key="1">
    <source>
        <dbReference type="EMBL" id="KIO09277.1"/>
    </source>
</evidence>
<reference evidence="1 2" key="1">
    <citation type="submission" date="2014-04" db="EMBL/GenBank/DDBJ databases">
        <authorList>
            <consortium name="DOE Joint Genome Institute"/>
            <person name="Kuo A."/>
            <person name="Kohler A."/>
            <person name="Costa M.D."/>
            <person name="Nagy L.G."/>
            <person name="Floudas D."/>
            <person name="Copeland A."/>
            <person name="Barry K.W."/>
            <person name="Cichocki N."/>
            <person name="Veneault-Fourrey C."/>
            <person name="LaButti K."/>
            <person name="Lindquist E.A."/>
            <person name="Lipzen A."/>
            <person name="Lundell T."/>
            <person name="Morin E."/>
            <person name="Murat C."/>
            <person name="Sun H."/>
            <person name="Tunlid A."/>
            <person name="Henrissat B."/>
            <person name="Grigoriev I.V."/>
            <person name="Hibbett D.S."/>
            <person name="Martin F."/>
            <person name="Nordberg H.P."/>
            <person name="Cantor M.N."/>
            <person name="Hua S.X."/>
        </authorList>
    </citation>
    <scope>NUCLEOTIDE SEQUENCE [LARGE SCALE GENOMIC DNA]</scope>
    <source>
        <strain evidence="1 2">Marx 270</strain>
    </source>
</reference>
<protein>
    <submittedName>
        <fullName evidence="1">Uncharacterized protein</fullName>
    </submittedName>
</protein>
<organism evidence="1 2">
    <name type="scientific">Pisolithus tinctorius Marx 270</name>
    <dbReference type="NCBI Taxonomy" id="870435"/>
    <lineage>
        <taxon>Eukaryota</taxon>
        <taxon>Fungi</taxon>
        <taxon>Dikarya</taxon>
        <taxon>Basidiomycota</taxon>
        <taxon>Agaricomycotina</taxon>
        <taxon>Agaricomycetes</taxon>
        <taxon>Agaricomycetidae</taxon>
        <taxon>Boletales</taxon>
        <taxon>Sclerodermatineae</taxon>
        <taxon>Pisolithaceae</taxon>
        <taxon>Pisolithus</taxon>
    </lineage>
</organism>
<gene>
    <name evidence="1" type="ORF">M404DRAFT_22467</name>
</gene>
<sequence length="158" mass="17222">MTASSSAPPYYVLASHNTLQSSTSAQPSSVLAHVDIQYRHADDSPLSLLPSHPDEHVFVLYHDPDNPTAPTIKSTSSQFALSGIKVSPAPGATMGEDKNPNMYVLQVTFIDADSSHVNLESSQAYPQNPQALVTRFKQRNHAIRSILEYTGRGAEILY</sequence>
<keyword evidence="2" id="KW-1185">Reference proteome</keyword>
<accession>A0A0C3KI47</accession>
<name>A0A0C3KI47_PISTI</name>
<dbReference type="HOGENOM" id="CLU_126156_0_0_1"/>
<reference evidence="2" key="2">
    <citation type="submission" date="2015-01" db="EMBL/GenBank/DDBJ databases">
        <title>Evolutionary Origins and Diversification of the Mycorrhizal Mutualists.</title>
        <authorList>
            <consortium name="DOE Joint Genome Institute"/>
            <consortium name="Mycorrhizal Genomics Consortium"/>
            <person name="Kohler A."/>
            <person name="Kuo A."/>
            <person name="Nagy L.G."/>
            <person name="Floudas D."/>
            <person name="Copeland A."/>
            <person name="Barry K.W."/>
            <person name="Cichocki N."/>
            <person name="Veneault-Fourrey C."/>
            <person name="LaButti K."/>
            <person name="Lindquist E.A."/>
            <person name="Lipzen A."/>
            <person name="Lundell T."/>
            <person name="Morin E."/>
            <person name="Murat C."/>
            <person name="Riley R."/>
            <person name="Ohm R."/>
            <person name="Sun H."/>
            <person name="Tunlid A."/>
            <person name="Henrissat B."/>
            <person name="Grigoriev I.V."/>
            <person name="Hibbett D.S."/>
            <person name="Martin F."/>
        </authorList>
    </citation>
    <scope>NUCLEOTIDE SEQUENCE [LARGE SCALE GENOMIC DNA]</scope>
    <source>
        <strain evidence="2">Marx 270</strain>
    </source>
</reference>
<evidence type="ECO:0000313" key="2">
    <source>
        <dbReference type="Proteomes" id="UP000054217"/>
    </source>
</evidence>
<dbReference type="EMBL" id="KN831955">
    <property type="protein sequence ID" value="KIO09277.1"/>
    <property type="molecule type" value="Genomic_DNA"/>
</dbReference>
<dbReference type="AlphaFoldDB" id="A0A0C3KI47"/>
<proteinExistence type="predicted"/>